<dbReference type="InterPro" id="IPR021136">
    <property type="entry name" value="Flagellar_hook_control-like_C"/>
</dbReference>
<accession>W0UZA7</accession>
<protein>
    <recommendedName>
        <fullName evidence="1">Flagellar hook-length control protein-like C-terminal domain-containing protein</fullName>
    </recommendedName>
</protein>
<proteinExistence type="predicted"/>
<dbReference type="InterPro" id="IPR038610">
    <property type="entry name" value="FliK-like_C_sf"/>
</dbReference>
<feature type="domain" description="Flagellar hook-length control protein-like C-terminal" evidence="1">
    <location>
        <begin position="313"/>
        <end position="384"/>
    </location>
</feature>
<dbReference type="Pfam" id="PF02120">
    <property type="entry name" value="Flg_hook"/>
    <property type="match status" value="1"/>
</dbReference>
<organism evidence="2 3">
    <name type="scientific">Janthinobacterium agaricidamnosum NBRC 102515 = DSM 9628</name>
    <dbReference type="NCBI Taxonomy" id="1349767"/>
    <lineage>
        <taxon>Bacteria</taxon>
        <taxon>Pseudomonadati</taxon>
        <taxon>Pseudomonadota</taxon>
        <taxon>Betaproteobacteria</taxon>
        <taxon>Burkholderiales</taxon>
        <taxon>Oxalobacteraceae</taxon>
        <taxon>Janthinobacterium</taxon>
    </lineage>
</organism>
<dbReference type="RefSeq" id="WP_051780357.1">
    <property type="nucleotide sequence ID" value="NZ_BCTH01000087.1"/>
</dbReference>
<name>W0UZA7_9BURK</name>
<dbReference type="KEGG" id="jag:GJA_1251"/>
<dbReference type="PATRIC" id="fig|1349767.4.peg.2969"/>
<evidence type="ECO:0000259" key="1">
    <source>
        <dbReference type="Pfam" id="PF02120"/>
    </source>
</evidence>
<dbReference type="STRING" id="1349767.GJA_1251"/>
<evidence type="ECO:0000313" key="3">
    <source>
        <dbReference type="Proteomes" id="UP000027604"/>
    </source>
</evidence>
<dbReference type="Gene3D" id="3.30.750.140">
    <property type="match status" value="1"/>
</dbReference>
<dbReference type="AlphaFoldDB" id="W0UZA7"/>
<evidence type="ECO:0000313" key="2">
    <source>
        <dbReference type="EMBL" id="CDG81904.1"/>
    </source>
</evidence>
<gene>
    <name evidence="2" type="ORF">GJA_1251</name>
</gene>
<keyword evidence="3" id="KW-1185">Reference proteome</keyword>
<dbReference type="Proteomes" id="UP000027604">
    <property type="component" value="Chromosome I"/>
</dbReference>
<sequence>MDAIGMQPLTPLKGARAADTVGDTRQVDFQRALQGLTGKLMQGQVMARLGDGSFIVRVAGTPARMLLPSGAQVGSEVPLTLVAVNPRPTFQVGTRDPGSSVTLTYAEAQNDNEAAPADAKSGQTAQAGTAQTGARATSLAATLLGKAPLTPSGQLAGFDNDAPAPELSKAGRAITSVLTQAQSVPGAPLAIIGKAPLVVPPVNTTQLAQTLHDTVERSGLFYESHVAEWAEGKRSLQSLMAEPQMQKALQGEMAKAMQGTDLASAQLINLQLLTHEQGRVVWHGEAWPGQRMEWEIDQDGQHGGQQEASDDGEQAAWRSGVRFRFPMLGEVSASVTLVGGRVHIQMQTATPDSAATLRQHAAALEKSLDAAGAPLSSLTISGQAAATEAGDVEPGQ</sequence>
<dbReference type="eggNOG" id="COG3144">
    <property type="taxonomic scope" value="Bacteria"/>
</dbReference>
<reference evidence="2 3" key="1">
    <citation type="journal article" date="2015" name="Genome Announc.">
        <title>Genome Sequence of Mushroom Soft-Rot Pathogen Janthinobacterium agaricidamnosum.</title>
        <authorList>
            <person name="Graupner K."/>
            <person name="Lackner G."/>
            <person name="Hertweck C."/>
        </authorList>
    </citation>
    <scope>NUCLEOTIDE SEQUENCE [LARGE SCALE GENOMIC DNA]</scope>
    <source>
        <strain evidence="3">NBRC 102515 / DSM 9628</strain>
    </source>
</reference>
<dbReference type="HOGENOM" id="CLU_033226_0_0_4"/>
<dbReference type="EMBL" id="HG322949">
    <property type="protein sequence ID" value="CDG81904.1"/>
    <property type="molecule type" value="Genomic_DNA"/>
</dbReference>